<proteinExistence type="predicted"/>
<dbReference type="STRING" id="906689.A0A2I0VC24"/>
<evidence type="ECO:0000313" key="1">
    <source>
        <dbReference type="EMBL" id="PKU60959.1"/>
    </source>
</evidence>
<organism evidence="1 2">
    <name type="scientific">Dendrobium catenatum</name>
    <dbReference type="NCBI Taxonomy" id="906689"/>
    <lineage>
        <taxon>Eukaryota</taxon>
        <taxon>Viridiplantae</taxon>
        <taxon>Streptophyta</taxon>
        <taxon>Embryophyta</taxon>
        <taxon>Tracheophyta</taxon>
        <taxon>Spermatophyta</taxon>
        <taxon>Magnoliopsida</taxon>
        <taxon>Liliopsida</taxon>
        <taxon>Asparagales</taxon>
        <taxon>Orchidaceae</taxon>
        <taxon>Epidendroideae</taxon>
        <taxon>Malaxideae</taxon>
        <taxon>Dendrobiinae</taxon>
        <taxon>Dendrobium</taxon>
    </lineage>
</organism>
<protein>
    <submittedName>
        <fullName evidence="1">NAD(P)H dehydrogenase B3, mitochondrial</fullName>
    </submittedName>
</protein>
<dbReference type="EMBL" id="KZ504877">
    <property type="protein sequence ID" value="PKU60959.1"/>
    <property type="molecule type" value="Genomic_DNA"/>
</dbReference>
<reference evidence="1 2" key="2">
    <citation type="journal article" date="2017" name="Nature">
        <title>The Apostasia genome and the evolution of orchids.</title>
        <authorList>
            <person name="Zhang G.Q."/>
            <person name="Liu K.W."/>
            <person name="Li Z."/>
            <person name="Lohaus R."/>
            <person name="Hsiao Y.Y."/>
            <person name="Niu S.C."/>
            <person name="Wang J.Y."/>
            <person name="Lin Y.C."/>
            <person name="Xu Q."/>
            <person name="Chen L.J."/>
            <person name="Yoshida K."/>
            <person name="Fujiwara S."/>
            <person name="Wang Z.W."/>
            <person name="Zhang Y.Q."/>
            <person name="Mitsuda N."/>
            <person name="Wang M."/>
            <person name="Liu G.H."/>
            <person name="Pecoraro L."/>
            <person name="Huang H.X."/>
            <person name="Xiao X.J."/>
            <person name="Lin M."/>
            <person name="Wu X.Y."/>
            <person name="Wu W.L."/>
            <person name="Chen Y.Y."/>
            <person name="Chang S.B."/>
            <person name="Sakamoto S."/>
            <person name="Ohme-Takagi M."/>
            <person name="Yagi M."/>
            <person name="Zeng S.J."/>
            <person name="Shen C.Y."/>
            <person name="Yeh C.M."/>
            <person name="Luo Y.B."/>
            <person name="Tsai W.C."/>
            <person name="Van de Peer Y."/>
            <person name="Liu Z.J."/>
        </authorList>
    </citation>
    <scope>NUCLEOTIDE SEQUENCE [LARGE SCALE GENOMIC DNA]</scope>
    <source>
        <tissue evidence="1">The whole plant</tissue>
    </source>
</reference>
<sequence length="83" mass="9478">MLPALAQVAAQEGEYLAKCFNKMKFCEENPEGPLRIRGDGRHHFKPISPFLRDKIQNEHIHEKVGVALVMIRLERLTLDGLVI</sequence>
<dbReference type="Proteomes" id="UP000233837">
    <property type="component" value="Unassembled WGS sequence"/>
</dbReference>
<keyword evidence="2" id="KW-1185">Reference proteome</keyword>
<dbReference type="AlphaFoldDB" id="A0A2I0VC24"/>
<reference evidence="1 2" key="1">
    <citation type="journal article" date="2016" name="Sci. Rep.">
        <title>The Dendrobium catenatum Lindl. genome sequence provides insights into polysaccharide synthase, floral development and adaptive evolution.</title>
        <authorList>
            <person name="Zhang G.Q."/>
            <person name="Xu Q."/>
            <person name="Bian C."/>
            <person name="Tsai W.C."/>
            <person name="Yeh C.M."/>
            <person name="Liu K.W."/>
            <person name="Yoshida K."/>
            <person name="Zhang L.S."/>
            <person name="Chang S.B."/>
            <person name="Chen F."/>
            <person name="Shi Y."/>
            <person name="Su Y.Y."/>
            <person name="Zhang Y.Q."/>
            <person name="Chen L.J."/>
            <person name="Yin Y."/>
            <person name="Lin M."/>
            <person name="Huang H."/>
            <person name="Deng H."/>
            <person name="Wang Z.W."/>
            <person name="Zhu S.L."/>
            <person name="Zhao X."/>
            <person name="Deng C."/>
            <person name="Niu S.C."/>
            <person name="Huang J."/>
            <person name="Wang M."/>
            <person name="Liu G.H."/>
            <person name="Yang H.J."/>
            <person name="Xiao X.J."/>
            <person name="Hsiao Y.Y."/>
            <person name="Wu W.L."/>
            <person name="Chen Y.Y."/>
            <person name="Mitsuda N."/>
            <person name="Ohme-Takagi M."/>
            <person name="Luo Y.B."/>
            <person name="Van de Peer Y."/>
            <person name="Liu Z.J."/>
        </authorList>
    </citation>
    <scope>NUCLEOTIDE SEQUENCE [LARGE SCALE GENOMIC DNA]</scope>
    <source>
        <tissue evidence="1">The whole plant</tissue>
    </source>
</reference>
<evidence type="ECO:0000313" key="2">
    <source>
        <dbReference type="Proteomes" id="UP000233837"/>
    </source>
</evidence>
<name>A0A2I0VC24_9ASPA</name>
<gene>
    <name evidence="1" type="primary">NDB3</name>
    <name evidence="1" type="ORF">MA16_Dca027565</name>
</gene>
<accession>A0A2I0VC24</accession>